<feature type="compositionally biased region" description="Polar residues" evidence="4">
    <location>
        <begin position="1"/>
        <end position="15"/>
    </location>
</feature>
<protein>
    <recommendedName>
        <fullName evidence="5">Crinkler effector protein N-terminal domain-containing protein</fullName>
    </recommendedName>
</protein>
<sequence length="239" mass="26643">MSGTKRAASDSQQLPSKRRATSPTPPDDNRTLVCAVRGLPGRVCTVTVRPDATVHHLKELIHQQNAVQLTGVDPTTFDVYSAKDPKQGRYFPREIPAVDSGVVHVVVDFVFNPLPCQVEELGTAPLPDDKPTASDEEVEEETERFQRVREALGLFVCWSISGTDFSQKHDYPGAKWLEYGGYGDRGTSRVYIGDKTTWRELYVACNQVVEMHEGRVAFRWVEGFNQTRGRSALYVGIGT</sequence>
<dbReference type="GO" id="GO:0043657">
    <property type="term" value="C:host cell"/>
    <property type="evidence" value="ECO:0007669"/>
    <property type="project" value="UniProtKB-SubCell"/>
</dbReference>
<evidence type="ECO:0000256" key="2">
    <source>
        <dbReference type="ARBA" id="ARBA00004613"/>
    </source>
</evidence>
<organism evidence="6 7">
    <name type="scientific">Phytophthora pseudosyringae</name>
    <dbReference type="NCBI Taxonomy" id="221518"/>
    <lineage>
        <taxon>Eukaryota</taxon>
        <taxon>Sar</taxon>
        <taxon>Stramenopiles</taxon>
        <taxon>Oomycota</taxon>
        <taxon>Peronosporomycetes</taxon>
        <taxon>Peronosporales</taxon>
        <taxon>Peronosporaceae</taxon>
        <taxon>Phytophthora</taxon>
    </lineage>
</organism>
<accession>A0A8T1VH06</accession>
<dbReference type="Pfam" id="PF20147">
    <property type="entry name" value="Crinkler"/>
    <property type="match status" value="1"/>
</dbReference>
<keyword evidence="3" id="KW-0964">Secreted</keyword>
<evidence type="ECO:0000256" key="1">
    <source>
        <dbReference type="ARBA" id="ARBA00004340"/>
    </source>
</evidence>
<dbReference type="GO" id="GO:0005576">
    <property type="term" value="C:extracellular region"/>
    <property type="evidence" value="ECO:0007669"/>
    <property type="project" value="UniProtKB-SubCell"/>
</dbReference>
<evidence type="ECO:0000313" key="7">
    <source>
        <dbReference type="Proteomes" id="UP000694044"/>
    </source>
</evidence>
<keyword evidence="7" id="KW-1185">Reference proteome</keyword>
<feature type="region of interest" description="Disordered" evidence="4">
    <location>
        <begin position="1"/>
        <end position="31"/>
    </location>
</feature>
<dbReference type="OrthoDB" id="128139at2759"/>
<comment type="caution">
    <text evidence="6">The sequence shown here is derived from an EMBL/GenBank/DDBJ whole genome shotgun (WGS) entry which is preliminary data.</text>
</comment>
<dbReference type="Proteomes" id="UP000694044">
    <property type="component" value="Unassembled WGS sequence"/>
</dbReference>
<dbReference type="InterPro" id="IPR045379">
    <property type="entry name" value="Crinkler_N"/>
</dbReference>
<evidence type="ECO:0000259" key="5">
    <source>
        <dbReference type="Pfam" id="PF20147"/>
    </source>
</evidence>
<proteinExistence type="predicted"/>
<feature type="domain" description="Crinkler effector protein N-terminal" evidence="5">
    <location>
        <begin position="31"/>
        <end position="83"/>
    </location>
</feature>
<gene>
    <name evidence="6" type="ORF">PHYPSEUDO_007187</name>
</gene>
<reference evidence="6" key="1">
    <citation type="submission" date="2021-02" db="EMBL/GenBank/DDBJ databases">
        <authorList>
            <person name="Palmer J.M."/>
        </authorList>
    </citation>
    <scope>NUCLEOTIDE SEQUENCE</scope>
    <source>
        <strain evidence="6">SCRP734</strain>
    </source>
</reference>
<comment type="subcellular location">
    <subcellularLocation>
        <location evidence="1">Host cell</location>
    </subcellularLocation>
    <subcellularLocation>
        <location evidence="2">Secreted</location>
    </subcellularLocation>
</comment>
<evidence type="ECO:0000256" key="3">
    <source>
        <dbReference type="ARBA" id="ARBA00022525"/>
    </source>
</evidence>
<dbReference type="CDD" id="cd17039">
    <property type="entry name" value="Ubl_ubiquitin_like"/>
    <property type="match status" value="1"/>
</dbReference>
<evidence type="ECO:0000313" key="6">
    <source>
        <dbReference type="EMBL" id="KAG7380485.1"/>
    </source>
</evidence>
<dbReference type="EMBL" id="JAGDFM010000291">
    <property type="protein sequence ID" value="KAG7380485.1"/>
    <property type="molecule type" value="Genomic_DNA"/>
</dbReference>
<dbReference type="AlphaFoldDB" id="A0A8T1VH06"/>
<name>A0A8T1VH06_9STRA</name>
<evidence type="ECO:0000256" key="4">
    <source>
        <dbReference type="SAM" id="MobiDB-lite"/>
    </source>
</evidence>